<gene>
    <name evidence="1" type="ORF">LCGC14_3084550</name>
</gene>
<sequence>MVETFTVDVICAWCKKDKNTGRQLTDEEYLAVNSTASHGICPECSAKHFPIPS</sequence>
<feature type="non-terminal residue" evidence="1">
    <location>
        <position position="53"/>
    </location>
</feature>
<evidence type="ECO:0000313" key="1">
    <source>
        <dbReference type="EMBL" id="KKK54457.1"/>
    </source>
</evidence>
<accession>A0A0F8WCB7</accession>
<dbReference type="EMBL" id="LAZR01065983">
    <property type="protein sequence ID" value="KKK54457.1"/>
    <property type="molecule type" value="Genomic_DNA"/>
</dbReference>
<protein>
    <submittedName>
        <fullName evidence="1">Uncharacterized protein</fullName>
    </submittedName>
</protein>
<comment type="caution">
    <text evidence="1">The sequence shown here is derived from an EMBL/GenBank/DDBJ whole genome shotgun (WGS) entry which is preliminary data.</text>
</comment>
<reference evidence="1" key="1">
    <citation type="journal article" date="2015" name="Nature">
        <title>Complex archaea that bridge the gap between prokaryotes and eukaryotes.</title>
        <authorList>
            <person name="Spang A."/>
            <person name="Saw J.H."/>
            <person name="Jorgensen S.L."/>
            <person name="Zaremba-Niedzwiedzka K."/>
            <person name="Martijn J."/>
            <person name="Lind A.E."/>
            <person name="van Eijk R."/>
            <person name="Schleper C."/>
            <person name="Guy L."/>
            <person name="Ettema T.J."/>
        </authorList>
    </citation>
    <scope>NUCLEOTIDE SEQUENCE</scope>
</reference>
<proteinExistence type="predicted"/>
<name>A0A0F8WCB7_9ZZZZ</name>
<dbReference type="AlphaFoldDB" id="A0A0F8WCB7"/>
<organism evidence="1">
    <name type="scientific">marine sediment metagenome</name>
    <dbReference type="NCBI Taxonomy" id="412755"/>
    <lineage>
        <taxon>unclassified sequences</taxon>
        <taxon>metagenomes</taxon>
        <taxon>ecological metagenomes</taxon>
    </lineage>
</organism>